<name>A0A6I4SYV6_9SPHN</name>
<evidence type="ECO:0000256" key="1">
    <source>
        <dbReference type="SAM" id="SignalP"/>
    </source>
</evidence>
<evidence type="ECO:0000259" key="2">
    <source>
        <dbReference type="Pfam" id="PF26061"/>
    </source>
</evidence>
<sequence>MKRSFHAALACLALGLAGPAAADEPPGGVPLPQQNCQRECLEGTMNKYLQAMVDQKVNDGLFARDVRFTENGVQLPLGNEGLWATATGLGNYRFYVPDVETQQVTFMGTMMEEGRARSTGPASPPDPVGIDVRLKIDDEGKISEVEQIVARPDRPLGPAPATPASGFGATGANVEKMGSPHPIFLETVPENERMSRADLIAVANQYFEAMQRNDGKGYYPFTDDCLRHENGMISAGPPGTVGMTGNPVMTCKGQFETSLLGVVTGIRDRRFVAVDRERGLVFAFGAFDHRSINWTWEIGEIFKIEKNQIRRIEAIFIRGPYGVCSGWGTYEQCRSEEIQDVR</sequence>
<reference evidence="3 4" key="1">
    <citation type="submission" date="2019-12" db="EMBL/GenBank/DDBJ databases">
        <title>Genomic-based taxomic classification of the family Erythrobacteraceae.</title>
        <authorList>
            <person name="Xu L."/>
        </authorList>
    </citation>
    <scope>NUCLEOTIDE SEQUENCE [LARGE SCALE GENOMIC DNA]</scope>
    <source>
        <strain evidence="3 4">MCCC 1K01500</strain>
    </source>
</reference>
<protein>
    <recommendedName>
        <fullName evidence="2">DUF8021 domain-containing protein</fullName>
    </recommendedName>
</protein>
<dbReference type="InterPro" id="IPR058334">
    <property type="entry name" value="DUF8021"/>
</dbReference>
<proteinExistence type="predicted"/>
<keyword evidence="1" id="KW-0732">Signal</keyword>
<feature type="chain" id="PRO_5026056625" description="DUF8021 domain-containing protein" evidence="1">
    <location>
        <begin position="23"/>
        <end position="342"/>
    </location>
</feature>
<dbReference type="OrthoDB" id="7419867at2"/>
<keyword evidence="4" id="KW-1185">Reference proteome</keyword>
<accession>A0A6I4SYV6</accession>
<evidence type="ECO:0000313" key="4">
    <source>
        <dbReference type="Proteomes" id="UP000433652"/>
    </source>
</evidence>
<organism evidence="3 4">
    <name type="scientific">Croceibacterium salegens</name>
    <dbReference type="NCBI Taxonomy" id="1737568"/>
    <lineage>
        <taxon>Bacteria</taxon>
        <taxon>Pseudomonadati</taxon>
        <taxon>Pseudomonadota</taxon>
        <taxon>Alphaproteobacteria</taxon>
        <taxon>Sphingomonadales</taxon>
        <taxon>Erythrobacteraceae</taxon>
        <taxon>Croceibacterium</taxon>
    </lineage>
</organism>
<dbReference type="RefSeq" id="WP_159793906.1">
    <property type="nucleotide sequence ID" value="NZ_WTYM01000035.1"/>
</dbReference>
<feature type="domain" description="DUF8021" evidence="2">
    <location>
        <begin position="192"/>
        <end position="316"/>
    </location>
</feature>
<comment type="caution">
    <text evidence="3">The sequence shown here is derived from an EMBL/GenBank/DDBJ whole genome shotgun (WGS) entry which is preliminary data.</text>
</comment>
<feature type="domain" description="DUF8021" evidence="2">
    <location>
        <begin position="37"/>
        <end position="148"/>
    </location>
</feature>
<feature type="signal peptide" evidence="1">
    <location>
        <begin position="1"/>
        <end position="22"/>
    </location>
</feature>
<dbReference type="AlphaFoldDB" id="A0A6I4SYV6"/>
<evidence type="ECO:0000313" key="3">
    <source>
        <dbReference type="EMBL" id="MXO59452.1"/>
    </source>
</evidence>
<dbReference type="EMBL" id="WTYM01000035">
    <property type="protein sequence ID" value="MXO59452.1"/>
    <property type="molecule type" value="Genomic_DNA"/>
</dbReference>
<gene>
    <name evidence="3" type="ORF">GRI89_07845</name>
</gene>
<dbReference type="Proteomes" id="UP000433652">
    <property type="component" value="Unassembled WGS sequence"/>
</dbReference>
<dbReference type="Pfam" id="PF26061">
    <property type="entry name" value="DUF8021"/>
    <property type="match status" value="2"/>
</dbReference>